<protein>
    <submittedName>
        <fullName evidence="2">Uncharacterized protein</fullName>
    </submittedName>
</protein>
<accession>A0AAE0KMP7</accession>
<feature type="transmembrane region" description="Helical" evidence="1">
    <location>
        <begin position="55"/>
        <end position="76"/>
    </location>
</feature>
<dbReference type="EMBL" id="LGRX02023266">
    <property type="protein sequence ID" value="KAK3254701.1"/>
    <property type="molecule type" value="Genomic_DNA"/>
</dbReference>
<evidence type="ECO:0000256" key="1">
    <source>
        <dbReference type="SAM" id="Phobius"/>
    </source>
</evidence>
<name>A0AAE0KMP7_9CHLO</name>
<sequence>GWKGGVASLAPESKAVTHGALVELSQKEKVLLDTYEGGYREEVVNVLVAGQSRPAVVYIAGQYALLSILLLIDYIAA</sequence>
<proteinExistence type="predicted"/>
<keyword evidence="3" id="KW-1185">Reference proteome</keyword>
<keyword evidence="1" id="KW-0472">Membrane</keyword>
<evidence type="ECO:0000313" key="3">
    <source>
        <dbReference type="Proteomes" id="UP001190700"/>
    </source>
</evidence>
<comment type="caution">
    <text evidence="2">The sequence shown here is derived from an EMBL/GenBank/DDBJ whole genome shotgun (WGS) entry which is preliminary data.</text>
</comment>
<gene>
    <name evidence="2" type="ORF">CYMTET_36096</name>
</gene>
<keyword evidence="1" id="KW-0812">Transmembrane</keyword>
<dbReference type="AlphaFoldDB" id="A0AAE0KMP7"/>
<dbReference type="Gene3D" id="3.10.490.10">
    <property type="entry name" value="Gamma-glutamyl cyclotransferase-like"/>
    <property type="match status" value="1"/>
</dbReference>
<keyword evidence="1" id="KW-1133">Transmembrane helix</keyword>
<reference evidence="2 3" key="1">
    <citation type="journal article" date="2015" name="Genome Biol. Evol.">
        <title>Comparative Genomics of a Bacterivorous Green Alga Reveals Evolutionary Causalities and Consequences of Phago-Mixotrophic Mode of Nutrition.</title>
        <authorList>
            <person name="Burns J.A."/>
            <person name="Paasch A."/>
            <person name="Narechania A."/>
            <person name="Kim E."/>
        </authorList>
    </citation>
    <scope>NUCLEOTIDE SEQUENCE [LARGE SCALE GENOMIC DNA]</scope>
    <source>
        <strain evidence="2 3">PLY_AMNH</strain>
    </source>
</reference>
<dbReference type="CDD" id="cd06661">
    <property type="entry name" value="GGCT_like"/>
    <property type="match status" value="1"/>
</dbReference>
<dbReference type="SUPFAM" id="SSF110857">
    <property type="entry name" value="Gamma-glutamyl cyclotransferase-like"/>
    <property type="match status" value="1"/>
</dbReference>
<feature type="non-terminal residue" evidence="2">
    <location>
        <position position="1"/>
    </location>
</feature>
<organism evidence="2 3">
    <name type="scientific">Cymbomonas tetramitiformis</name>
    <dbReference type="NCBI Taxonomy" id="36881"/>
    <lineage>
        <taxon>Eukaryota</taxon>
        <taxon>Viridiplantae</taxon>
        <taxon>Chlorophyta</taxon>
        <taxon>Pyramimonadophyceae</taxon>
        <taxon>Pyramimonadales</taxon>
        <taxon>Pyramimonadaceae</taxon>
        <taxon>Cymbomonas</taxon>
    </lineage>
</organism>
<evidence type="ECO:0000313" key="2">
    <source>
        <dbReference type="EMBL" id="KAK3254701.1"/>
    </source>
</evidence>
<dbReference type="InterPro" id="IPR013024">
    <property type="entry name" value="GGCT-like"/>
</dbReference>
<dbReference type="InterPro" id="IPR036568">
    <property type="entry name" value="GGCT-like_sf"/>
</dbReference>
<dbReference type="Proteomes" id="UP001190700">
    <property type="component" value="Unassembled WGS sequence"/>
</dbReference>